<name>A0A2T4INL3_9HYPH</name>
<dbReference type="Proteomes" id="UP000240259">
    <property type="component" value="Unassembled WGS sequence"/>
</dbReference>
<sequence>MAPSWHWLTDKPSCRVGGLIIAFAGEFRGRDGCRTPLALINGAEPIKIKNWHSAFYA</sequence>
<evidence type="ECO:0000313" key="1">
    <source>
        <dbReference type="EMBL" id="PTE07251.1"/>
    </source>
</evidence>
<organism evidence="1 2">
    <name type="scientific">Mesorhizobium helmanticense</name>
    <dbReference type="NCBI Taxonomy" id="1776423"/>
    <lineage>
        <taxon>Bacteria</taxon>
        <taxon>Pseudomonadati</taxon>
        <taxon>Pseudomonadota</taxon>
        <taxon>Alphaproteobacteria</taxon>
        <taxon>Hyphomicrobiales</taxon>
        <taxon>Phyllobacteriaceae</taxon>
        <taxon>Mesorhizobium</taxon>
    </lineage>
</organism>
<accession>A0A2T4INL3</accession>
<dbReference type="EMBL" id="PZJX01000051">
    <property type="protein sequence ID" value="PTE07251.1"/>
    <property type="molecule type" value="Genomic_DNA"/>
</dbReference>
<comment type="caution">
    <text evidence="1">The sequence shown here is derived from an EMBL/GenBank/DDBJ whole genome shotgun (WGS) entry which is preliminary data.</text>
</comment>
<evidence type="ECO:0000313" key="2">
    <source>
        <dbReference type="Proteomes" id="UP000240259"/>
    </source>
</evidence>
<gene>
    <name evidence="1" type="ORF">C9427_27475</name>
</gene>
<proteinExistence type="predicted"/>
<dbReference type="AlphaFoldDB" id="A0A2T4INL3"/>
<reference evidence="1 2" key="1">
    <citation type="submission" date="2018-03" db="EMBL/GenBank/DDBJ databases">
        <title>Genome sequence of the symbiotic type strain Mesorhizobium helmanticense CSLC115NT isolated from Lotus corniculatus nodules.</title>
        <authorList>
            <person name="Sannazzaro A.I."/>
            <person name="Torres Tejerizo G.A."/>
            <person name="Dip D."/>
            <person name="Caballero M."/>
            <person name="Pistorio M."/>
            <person name="Estrella M.J."/>
        </authorList>
    </citation>
    <scope>NUCLEOTIDE SEQUENCE [LARGE SCALE GENOMIC DNA]</scope>
    <source>
        <strain evidence="1 2">CSLC115N</strain>
    </source>
</reference>
<protein>
    <submittedName>
        <fullName evidence="1">Uncharacterized protein</fullName>
    </submittedName>
</protein>
<keyword evidence="2" id="KW-1185">Reference proteome</keyword>
<dbReference type="NCBIfam" id="TIGR01053">
    <property type="entry name" value="LSD1"/>
    <property type="match status" value="1"/>
</dbReference>